<dbReference type="STRING" id="1091494.MEALZ_0304"/>
<feature type="transmembrane region" description="Helical" evidence="1">
    <location>
        <begin position="89"/>
        <end position="114"/>
    </location>
</feature>
<dbReference type="InterPro" id="IPR025874">
    <property type="entry name" value="DZR"/>
</dbReference>
<dbReference type="KEGG" id="mah:MEALZ_0304"/>
<evidence type="ECO:0000313" key="3">
    <source>
        <dbReference type="EMBL" id="CCE22004.1"/>
    </source>
</evidence>
<dbReference type="PATRIC" id="fig|271065.3.peg.313"/>
<reference evidence="4" key="1">
    <citation type="journal article" date="2012" name="J. Bacteriol.">
        <title>Genome sequence of the haloalkaliphilic methanotrophic bacterium Methylomicrobium alcaliphilum 20Z.</title>
        <authorList>
            <person name="Vuilleumier S."/>
            <person name="Khmelenina V.N."/>
            <person name="Bringel F."/>
            <person name="Reshetnikov A.S."/>
            <person name="Lajus A."/>
            <person name="Mangenot S."/>
            <person name="Rouy Z."/>
            <person name="Op den Camp H.J."/>
            <person name="Jetten M.S."/>
            <person name="Dispirito A.A."/>
            <person name="Dunfield P."/>
            <person name="Klotz M.G."/>
            <person name="Semrau J.D."/>
            <person name="Stein L.Y."/>
            <person name="Barbe V."/>
            <person name="Medigue C."/>
            <person name="Trotsenko Y.A."/>
            <person name="Kalyuzhnaya M.G."/>
        </authorList>
    </citation>
    <scope>NUCLEOTIDE SEQUENCE [LARGE SCALE GENOMIC DNA]</scope>
    <source>
        <strain evidence="4">DSM 19304 / NCIMB 14124 / VKM B-2133 / 20Z</strain>
    </source>
</reference>
<evidence type="ECO:0000259" key="2">
    <source>
        <dbReference type="Pfam" id="PF12773"/>
    </source>
</evidence>
<dbReference type="HOGENOM" id="CLU_1213679_0_0_6"/>
<dbReference type="Proteomes" id="UP000008315">
    <property type="component" value="Chromosome"/>
</dbReference>
<sequence length="228" mass="24657">MEIMPSFKSSGGYRAAQYLITTLIVLLVGYLISLLPIMSRLVIADRLAATDLVLFVTQMTALILFYLFAVNAIAALPKTGGALFFVKAISVPAALLVIVIIGQGVIWKVLGLFVGASGKSFYFGIAILLIVLIGIWLVWVAFQNAPYLIDSIEEAKETLPALPSLRTSACPECGQLSSRSAKFCCHCGHPKHKEFSCSACGEALQEDQKFCHACGHEVETEQAKEVKS</sequence>
<proteinExistence type="predicted"/>
<organism evidence="3 4">
    <name type="scientific">Methylotuvimicrobium alcaliphilum (strain DSM 19304 / NCIMB 14124 / VKM B-2133 / 20Z)</name>
    <name type="common">Methylomicrobium alcaliphilum</name>
    <dbReference type="NCBI Taxonomy" id="1091494"/>
    <lineage>
        <taxon>Bacteria</taxon>
        <taxon>Pseudomonadati</taxon>
        <taxon>Pseudomonadota</taxon>
        <taxon>Gammaproteobacteria</taxon>
        <taxon>Methylococcales</taxon>
        <taxon>Methylococcaceae</taxon>
        <taxon>Methylotuvimicrobium</taxon>
    </lineage>
</organism>
<feature type="transmembrane region" description="Helical" evidence="1">
    <location>
        <begin position="121"/>
        <end position="142"/>
    </location>
</feature>
<dbReference type="Pfam" id="PF12773">
    <property type="entry name" value="DZR"/>
    <property type="match status" value="1"/>
</dbReference>
<protein>
    <recommendedName>
        <fullName evidence="2">DZANK-type domain-containing protein</fullName>
    </recommendedName>
</protein>
<accession>G4SWT8</accession>
<keyword evidence="1" id="KW-0472">Membrane</keyword>
<keyword evidence="1" id="KW-1133">Transmembrane helix</keyword>
<dbReference type="EMBL" id="FO082060">
    <property type="protein sequence ID" value="CCE22004.1"/>
    <property type="molecule type" value="Genomic_DNA"/>
</dbReference>
<feature type="transmembrane region" description="Helical" evidence="1">
    <location>
        <begin position="47"/>
        <end position="69"/>
    </location>
</feature>
<name>G4SWT8_META2</name>
<keyword evidence="1" id="KW-0812">Transmembrane</keyword>
<gene>
    <name evidence="3" type="ordered locus">MEALZ_0304</name>
</gene>
<dbReference type="AlphaFoldDB" id="G4SWT8"/>
<feature type="transmembrane region" description="Helical" evidence="1">
    <location>
        <begin position="15"/>
        <end position="35"/>
    </location>
</feature>
<evidence type="ECO:0000256" key="1">
    <source>
        <dbReference type="SAM" id="Phobius"/>
    </source>
</evidence>
<feature type="domain" description="DZANK-type" evidence="2">
    <location>
        <begin position="170"/>
        <end position="215"/>
    </location>
</feature>
<keyword evidence="4" id="KW-1185">Reference proteome</keyword>
<evidence type="ECO:0000313" key="4">
    <source>
        <dbReference type="Proteomes" id="UP000008315"/>
    </source>
</evidence>